<keyword evidence="3" id="KW-1185">Reference proteome</keyword>
<dbReference type="EMBL" id="PDUD01000002">
    <property type="protein sequence ID" value="PHN08236.1"/>
    <property type="molecule type" value="Genomic_DNA"/>
</dbReference>
<comment type="caution">
    <text evidence="2">The sequence shown here is derived from an EMBL/GenBank/DDBJ whole genome shotgun (WGS) entry which is preliminary data.</text>
</comment>
<feature type="domain" description="PhoD-like phosphatase metallophosphatase" evidence="1">
    <location>
        <begin position="358"/>
        <end position="669"/>
    </location>
</feature>
<protein>
    <submittedName>
        <fullName evidence="2">Twin-arginine translocation pathway signal protein</fullName>
    </submittedName>
</protein>
<dbReference type="RefSeq" id="WP_099148438.1">
    <property type="nucleotide sequence ID" value="NZ_PDUD01000002.1"/>
</dbReference>
<dbReference type="Pfam" id="PF09423">
    <property type="entry name" value="PhoD"/>
    <property type="match status" value="1"/>
</dbReference>
<reference evidence="2 3" key="1">
    <citation type="submission" date="2017-10" db="EMBL/GenBank/DDBJ databases">
        <title>The draft genome sequence of Lewinella nigricans NBRC 102662.</title>
        <authorList>
            <person name="Wang K."/>
        </authorList>
    </citation>
    <scope>NUCLEOTIDE SEQUENCE [LARGE SCALE GENOMIC DNA]</scope>
    <source>
        <strain evidence="2 3">NBRC 102662</strain>
    </source>
</reference>
<dbReference type="OrthoDB" id="9761852at2"/>
<dbReference type="PANTHER" id="PTHR43606:SF2">
    <property type="entry name" value="ALKALINE PHOSPHATASE FAMILY PROTEIN (AFU_ORTHOLOGUE AFUA_5G03860)"/>
    <property type="match status" value="1"/>
</dbReference>
<dbReference type="Proteomes" id="UP000223913">
    <property type="component" value="Unassembled WGS sequence"/>
</dbReference>
<evidence type="ECO:0000313" key="2">
    <source>
        <dbReference type="EMBL" id="PHN08236.1"/>
    </source>
</evidence>
<sequence length="871" mass="97187">MKRRDYIKTFLLGSTLPLTTNFGFSRAVDHFFKGPLAVDFKSDWANWPDMKWAGPQYWGNRLQDWLIRDGKLVCDVVGNNRSLHLLTVQNPNGDATLDLSVKVDRLHDELEQYEAGCIGFRIGAKGPFDDYRSAAVFGKGLDVGLTPQGNLKIGEDEIETALSALPKSFQLHFSSRPADDSGQIVTLTVRNGNGALLAERGGIRVAAEDLKGNFALLSHVGGKRSSEEKPTVAFSDWTINSGSLYENKDNLFGPICFAQYTQNKGKLKLTAQLAPVEEIKGHEVELAFQRNGRWETAETAQVTHPGRAINFQLTDWNGSEAVPYRVRLKLPLQDSTHQYDYEGTIAAEPSDRDRVKAAVFSCNAQYGFPDADIYEGVSKLEPDVALFLGDQFYESTGGFGAQYDGDFDKTCLDYLRKWMMFGWSYREIYRNIPSAFIPDDHDVYHGNVWGEAGGKADITKGFGSAAQDTGGYKMRPEWVNMVQYTQTSHLPDAYDPTPVKQGIGVYYTHWNYGGVSFAILEDRKFKSAPKNVLPESAQVHNGWIQNDDFDIKQYRDIDADLLGERQEKFLADWVEDWSNGAMLKAVLSQTNFATVATLPAAAKDDSVVPGLDIPEVGEYVQGDQPTVDMDSNGWPMAKRDKAVRTIRKGFAFHIAGDQHLATFVQYGVDEHGDSGYAFAGPALNNLWPRRFWPPVDSSSHSYENPAYTGEHLDGFGNRITVKAVANPHNMHQEPAVLHNRSVGYGLVTFDKTNRTIKTDCIRRFKDPTQAGAQYPGWPVTIGQEDNYGRSAGAWLPKIQVSGSVLPVMKIYDEQRELVYALRLPSATYQPKVFKKGLYTVQLSVPETGFEQTFERVKAKKGKGGKKLRVEV</sequence>
<dbReference type="AlphaFoldDB" id="A0A2D0NIP7"/>
<dbReference type="Gene3D" id="3.60.21.70">
    <property type="entry name" value="PhoD-like phosphatase"/>
    <property type="match status" value="1"/>
</dbReference>
<dbReference type="InterPro" id="IPR029052">
    <property type="entry name" value="Metallo-depent_PP-like"/>
</dbReference>
<dbReference type="InterPro" id="IPR018946">
    <property type="entry name" value="PhoD-like_MPP"/>
</dbReference>
<dbReference type="InterPro" id="IPR038607">
    <property type="entry name" value="PhoD-like_sf"/>
</dbReference>
<dbReference type="PANTHER" id="PTHR43606">
    <property type="entry name" value="PHOSPHATASE, PUTATIVE (AFU_ORTHOLOGUE AFUA_6G08710)-RELATED"/>
    <property type="match status" value="1"/>
</dbReference>
<accession>A0A2D0NIP7</accession>
<proteinExistence type="predicted"/>
<organism evidence="2 3">
    <name type="scientific">Flavilitoribacter nigricans (strain ATCC 23147 / DSM 23189 / NBRC 102662 / NCIMB 1420 / SS-2)</name>
    <name type="common">Lewinella nigricans</name>
    <dbReference type="NCBI Taxonomy" id="1122177"/>
    <lineage>
        <taxon>Bacteria</taxon>
        <taxon>Pseudomonadati</taxon>
        <taxon>Bacteroidota</taxon>
        <taxon>Saprospiria</taxon>
        <taxon>Saprospirales</taxon>
        <taxon>Lewinellaceae</taxon>
        <taxon>Flavilitoribacter</taxon>
    </lineage>
</organism>
<evidence type="ECO:0000313" key="3">
    <source>
        <dbReference type="Proteomes" id="UP000223913"/>
    </source>
</evidence>
<name>A0A2D0NIP7_FLAN2</name>
<evidence type="ECO:0000259" key="1">
    <source>
        <dbReference type="Pfam" id="PF09423"/>
    </source>
</evidence>
<dbReference type="SUPFAM" id="SSF56300">
    <property type="entry name" value="Metallo-dependent phosphatases"/>
    <property type="match status" value="1"/>
</dbReference>
<gene>
    <name evidence="2" type="ORF">CRP01_02625</name>
</gene>
<dbReference type="InterPro" id="IPR052900">
    <property type="entry name" value="Phospholipid_Metab_Enz"/>
</dbReference>